<protein>
    <submittedName>
        <fullName evidence="1">CRISPR-associated protein Csd1</fullName>
    </submittedName>
</protein>
<dbReference type="NCBIfam" id="TIGR01863">
    <property type="entry name" value="cas_Csd1"/>
    <property type="match status" value="1"/>
</dbReference>
<dbReference type="EMBL" id="CP006912">
    <property type="protein sequence ID" value="AHB48174.1"/>
    <property type="molecule type" value="Genomic_DNA"/>
</dbReference>
<sequence>MTALASLARAYERMAARGETPAPGYSPQRIGFLVSLTSDGQPSGPPHDLREADGRRRTAALMAVPQPGKRTSGVMPNFLWDKTAYALGVTAGEAKRTAQEHRAFADKHREWLEGTTDEGLLALLGFLDFWTPEKFGELGWPEDMKDQNVAFALERERLDNIRIHDRPAAKALWARLSGDGEKTDALCLATGERGPLARLHPAIKGVWGAQTAGASIVSFNLNAFTSYGKEQGENAPLSEAAAIAYTEALNAFLRGTQNRIQIGDATTVFWADASDTNAARKAEGLFGAFSKVTDQGEAKKVAAILERIQRGLPVDDFDPVREGVRFHVLGLAPNAARLSVRFYVEDDFGEIARRYADHHERMRIEPEPKDGWPPMWRLLIETAALRKTENIQPNLAGDWMRAILTGSPYPLTLLSSIVMRLRADHDVNALRVAILKSVLIRNFKVKETPVSLDPEFKDAGYLLGRLFAVYEQVQVAALGTGVNATVKDKFFGAASAQPRKVFHILASGASNHLSKVAKQSKGRQVNLEKAISAIMELMKPGDDPFPASLPDKSQALFALGYYHQRNEFFRKAEKTTSGEDAQ</sequence>
<accession>V5SDY9</accession>
<organism evidence="1 2">
    <name type="scientific">Hyphomicrobium nitrativorans NL23</name>
    <dbReference type="NCBI Taxonomy" id="1029756"/>
    <lineage>
        <taxon>Bacteria</taxon>
        <taxon>Pseudomonadati</taxon>
        <taxon>Pseudomonadota</taxon>
        <taxon>Alphaproteobacteria</taxon>
        <taxon>Hyphomicrobiales</taxon>
        <taxon>Hyphomicrobiaceae</taxon>
        <taxon>Hyphomicrobium</taxon>
    </lineage>
</organism>
<dbReference type="PATRIC" id="fig|1029756.8.peg.1459"/>
<dbReference type="CDD" id="cd09757">
    <property type="entry name" value="Cas8c_I-C"/>
    <property type="match status" value="1"/>
</dbReference>
<dbReference type="HOGENOM" id="CLU_031037_0_0_5"/>
<dbReference type="AlphaFoldDB" id="V5SDY9"/>
<dbReference type="RefSeq" id="WP_023786786.1">
    <property type="nucleotide sequence ID" value="NC_022997.1"/>
</dbReference>
<evidence type="ECO:0000313" key="2">
    <source>
        <dbReference type="Proteomes" id="UP000018542"/>
    </source>
</evidence>
<dbReference type="KEGG" id="hni:W911_06970"/>
<dbReference type="STRING" id="1029756.W911_06970"/>
<keyword evidence="2" id="KW-1185">Reference proteome</keyword>
<dbReference type="OrthoDB" id="9778918at2"/>
<dbReference type="Pfam" id="PF09709">
    <property type="entry name" value="Cas_Csd1"/>
    <property type="match status" value="1"/>
</dbReference>
<name>V5SDY9_9HYPH</name>
<reference evidence="1 2" key="1">
    <citation type="journal article" date="2014" name="Genome Announc.">
        <title>Complete Genome Sequence of Hyphomicrobium nitrativorans Strain NL23, a Denitrifying Bacterium Isolated from Biofilm of a Methanol-Fed Denitrification System Treating Seawater at the Montreal Biodome.</title>
        <authorList>
            <person name="Martineau C."/>
            <person name="Villeneuve C."/>
            <person name="Mauffrey F."/>
            <person name="Villemur R."/>
        </authorList>
    </citation>
    <scope>NUCLEOTIDE SEQUENCE [LARGE SCALE GENOMIC DNA]</scope>
    <source>
        <strain evidence="1">NL23</strain>
    </source>
</reference>
<gene>
    <name evidence="1" type="ORF">W911_06970</name>
</gene>
<evidence type="ECO:0000313" key="1">
    <source>
        <dbReference type="EMBL" id="AHB48174.1"/>
    </source>
</evidence>
<dbReference type="InterPro" id="IPR010144">
    <property type="entry name" value="CRISPR-assoc_prot_Csd1-typ"/>
</dbReference>
<dbReference type="Proteomes" id="UP000018542">
    <property type="component" value="Chromosome"/>
</dbReference>
<proteinExistence type="predicted"/>